<sequence>MTRFSAPAAAALTLLAAVPAEAHTGAHLHPHAGVNWLAVAGVLAIFAAAVAVLLRERGPWT</sequence>
<evidence type="ECO:0000313" key="3">
    <source>
        <dbReference type="EMBL" id="ETW13670.1"/>
    </source>
</evidence>
<protein>
    <recommendedName>
        <fullName evidence="5">Peptidase M23</fullName>
    </recommendedName>
</protein>
<accession>W4HNT3</accession>
<dbReference type="STRING" id="1379903.ATO8_06556"/>
<keyword evidence="4" id="KW-1185">Reference proteome</keyword>
<keyword evidence="1" id="KW-0472">Membrane</keyword>
<name>W4HNT3_9RHOB</name>
<feature type="signal peptide" evidence="2">
    <location>
        <begin position="1"/>
        <end position="22"/>
    </location>
</feature>
<evidence type="ECO:0000256" key="1">
    <source>
        <dbReference type="SAM" id="Phobius"/>
    </source>
</evidence>
<proteinExistence type="predicted"/>
<comment type="caution">
    <text evidence="3">The sequence shown here is derived from an EMBL/GenBank/DDBJ whole genome shotgun (WGS) entry which is preliminary data.</text>
</comment>
<gene>
    <name evidence="3" type="ORF">ATO8_06556</name>
</gene>
<feature type="transmembrane region" description="Helical" evidence="1">
    <location>
        <begin position="32"/>
        <end position="54"/>
    </location>
</feature>
<dbReference type="RefSeq" id="WP_043843052.1">
    <property type="nucleotide sequence ID" value="NZ_AQQW01000003.1"/>
</dbReference>
<dbReference type="EMBL" id="AQQW01000003">
    <property type="protein sequence ID" value="ETW13670.1"/>
    <property type="molecule type" value="Genomic_DNA"/>
</dbReference>
<keyword evidence="1" id="KW-0812">Transmembrane</keyword>
<evidence type="ECO:0000313" key="4">
    <source>
        <dbReference type="Proteomes" id="UP000019063"/>
    </source>
</evidence>
<evidence type="ECO:0000256" key="2">
    <source>
        <dbReference type="SAM" id="SignalP"/>
    </source>
</evidence>
<dbReference type="AlphaFoldDB" id="W4HNT3"/>
<reference evidence="3 4" key="1">
    <citation type="journal article" date="2014" name="Antonie Van Leeuwenhoek">
        <title>Roseivivax atlanticus sp. nov., isolated from surface seawater of the Atlantic Ocean.</title>
        <authorList>
            <person name="Li G."/>
            <person name="Lai Q."/>
            <person name="Liu X."/>
            <person name="Sun F."/>
            <person name="Shao Z."/>
        </authorList>
    </citation>
    <scope>NUCLEOTIDE SEQUENCE [LARGE SCALE GENOMIC DNA]</scope>
    <source>
        <strain evidence="3 4">22II-s10s</strain>
    </source>
</reference>
<organism evidence="3 4">
    <name type="scientific">Roseivivax marinus</name>
    <dbReference type="NCBI Taxonomy" id="1379903"/>
    <lineage>
        <taxon>Bacteria</taxon>
        <taxon>Pseudomonadati</taxon>
        <taxon>Pseudomonadota</taxon>
        <taxon>Alphaproteobacteria</taxon>
        <taxon>Rhodobacterales</taxon>
        <taxon>Roseobacteraceae</taxon>
        <taxon>Roseivivax</taxon>
    </lineage>
</organism>
<feature type="chain" id="PRO_5004842038" description="Peptidase M23" evidence="2">
    <location>
        <begin position="23"/>
        <end position="61"/>
    </location>
</feature>
<keyword evidence="1" id="KW-1133">Transmembrane helix</keyword>
<keyword evidence="2" id="KW-0732">Signal</keyword>
<dbReference type="Proteomes" id="UP000019063">
    <property type="component" value="Unassembled WGS sequence"/>
</dbReference>
<evidence type="ECO:0008006" key="5">
    <source>
        <dbReference type="Google" id="ProtNLM"/>
    </source>
</evidence>